<reference evidence="1" key="1">
    <citation type="submission" date="2006-03" db="EMBL/GenBank/DDBJ databases">
        <title>Complete sequence of chromosome of Psychrobacter cryohalolentis K5.</title>
        <authorList>
            <consortium name="US DOE Joint Genome Institute"/>
            <person name="Copeland A."/>
            <person name="Lucas S."/>
            <person name="Lapidus A."/>
            <person name="Barry K."/>
            <person name="Detter J.C."/>
            <person name="Glavina del Rio T."/>
            <person name="Hammon N."/>
            <person name="Israni S."/>
            <person name="Dalin E."/>
            <person name="Tice H."/>
            <person name="Pitluck S."/>
            <person name="Brettin T."/>
            <person name="Bruce D."/>
            <person name="Han C."/>
            <person name="Tapia R."/>
            <person name="Sims D.R."/>
            <person name="Gilna P."/>
            <person name="Schmutz J."/>
            <person name="Larimer F."/>
            <person name="Land M."/>
            <person name="Hauser L."/>
            <person name="Kyrpides N."/>
            <person name="Kim E."/>
            <person name="Richardson P."/>
        </authorList>
    </citation>
    <scope>NUCLEOTIDE SEQUENCE</scope>
    <source>
        <strain evidence="1">K5</strain>
    </source>
</reference>
<protein>
    <submittedName>
        <fullName evidence="1">Uncharacterized protein</fullName>
    </submittedName>
</protein>
<dbReference type="Proteomes" id="UP000002425">
    <property type="component" value="Chromosome"/>
</dbReference>
<dbReference type="eggNOG" id="COG2198">
    <property type="taxonomic scope" value="Bacteria"/>
</dbReference>
<keyword evidence="2" id="KW-1185">Reference proteome</keyword>
<dbReference type="STRING" id="335284.Pcryo_0854"/>
<dbReference type="EMBL" id="CP000323">
    <property type="protein sequence ID" value="ABE74635.1"/>
    <property type="molecule type" value="Genomic_DNA"/>
</dbReference>
<accession>Q1QCG8</accession>
<organism evidence="1 2">
    <name type="scientific">Psychrobacter cryohalolentis (strain ATCC BAA-1226 / DSM 17306 / VKM B-2378 / K5)</name>
    <dbReference type="NCBI Taxonomy" id="335284"/>
    <lineage>
        <taxon>Bacteria</taxon>
        <taxon>Pseudomonadati</taxon>
        <taxon>Pseudomonadota</taxon>
        <taxon>Gammaproteobacteria</taxon>
        <taxon>Moraxellales</taxon>
        <taxon>Moraxellaceae</taxon>
        <taxon>Psychrobacter</taxon>
    </lineage>
</organism>
<name>Q1QCG8_PSYCK</name>
<dbReference type="AlphaFoldDB" id="Q1QCG8"/>
<dbReference type="SUPFAM" id="SSF47226">
    <property type="entry name" value="Histidine-containing phosphotransfer domain, HPT domain"/>
    <property type="match status" value="1"/>
</dbReference>
<evidence type="ECO:0000313" key="2">
    <source>
        <dbReference type="Proteomes" id="UP000002425"/>
    </source>
</evidence>
<dbReference type="GO" id="GO:0000160">
    <property type="term" value="P:phosphorelay signal transduction system"/>
    <property type="evidence" value="ECO:0007669"/>
    <property type="project" value="InterPro"/>
</dbReference>
<dbReference type="HOGENOM" id="CLU_466088_0_0_6"/>
<gene>
    <name evidence="1" type="ordered locus">Pcryo_0854</name>
</gene>
<evidence type="ECO:0000313" key="1">
    <source>
        <dbReference type="EMBL" id="ABE74635.1"/>
    </source>
</evidence>
<sequence length="565" mass="62486">MEKIIMNHSTQIKLTAPTLSVTDFNLPSLHLLHDEVKVILKDTEIHLGEFNDDNSQAPLLLDSIIVLKQLSCIFELISLVGAEALNNAIVHGLQELYDSGDNSDIDLIMDLSEAIMTLDRYIEFVLLTESVEPALLLPIINKLNAHSQIAPIAADYFSAFGNSSVIIADPEKNFQPLNELNLDQELLTYAYRSGLGVTLINRDGNINQADQQKLDAMSAACALIAKNTSSLFWQAASAAVTDIAAILPLNVSQKHTLIYVEQQFQSYLPVMDTRFADLVSFAGQRDTEAAKVLREQYAANRLEDPQRQQMERFLFGPNRELTDTLNIIIQTQINTIKENVDSYARGDSINPVDMQTSQIIEELTTLSSALHLLGLSNAANSLIKASEAVSTWRSPTPEDFDHLLLALMHAENATIAMAEMHTPGAIYLPLNNPHISLHQLNTAYDTLIEESRTAIASAEQAINDYLAEPERDILNIQNTPEMLRQVSGAVRFLQLPMPASMLSQLANYLQQRINSGNRIDDGTLAYIADVIMAVDHHLDGFENNRPVSKQALDVGQHSLSQLLAA</sequence>
<proteinExistence type="predicted"/>
<dbReference type="InterPro" id="IPR036641">
    <property type="entry name" value="HPT_dom_sf"/>
</dbReference>
<dbReference type="KEGG" id="pcr:Pcryo_0854"/>